<dbReference type="InterPro" id="IPR027417">
    <property type="entry name" value="P-loop_NTPase"/>
</dbReference>
<gene>
    <name evidence="3" type="ORF">Poli38472_005850</name>
</gene>
<keyword evidence="4" id="KW-1185">Reference proteome</keyword>
<feature type="compositionally biased region" description="Low complexity" evidence="2">
    <location>
        <begin position="555"/>
        <end position="571"/>
    </location>
</feature>
<organism evidence="3 4">
    <name type="scientific">Pythium oligandrum</name>
    <name type="common">Mycoparasitic fungus</name>
    <dbReference type="NCBI Taxonomy" id="41045"/>
    <lineage>
        <taxon>Eukaryota</taxon>
        <taxon>Sar</taxon>
        <taxon>Stramenopiles</taxon>
        <taxon>Oomycota</taxon>
        <taxon>Peronosporomycetes</taxon>
        <taxon>Pythiales</taxon>
        <taxon>Pythiaceae</taxon>
        <taxon>Pythium</taxon>
    </lineage>
</organism>
<protein>
    <recommendedName>
        <fullName evidence="5">NACHT domain-containing protein</fullName>
    </recommendedName>
</protein>
<evidence type="ECO:0000256" key="1">
    <source>
        <dbReference type="SAM" id="Coils"/>
    </source>
</evidence>
<dbReference type="PANTHER" id="PTHR19871:SF14">
    <property type="entry name" value="DUF4062 DOMAIN-CONTAINING PROTEIN"/>
    <property type="match status" value="1"/>
</dbReference>
<dbReference type="InterPro" id="IPR052752">
    <property type="entry name" value="NACHT-WD_repeat"/>
</dbReference>
<feature type="compositionally biased region" description="Pro residues" evidence="2">
    <location>
        <begin position="321"/>
        <end position="335"/>
    </location>
</feature>
<evidence type="ECO:0000256" key="2">
    <source>
        <dbReference type="SAM" id="MobiDB-lite"/>
    </source>
</evidence>
<dbReference type="PANTHER" id="PTHR19871">
    <property type="entry name" value="BETA TRANSDUCIN-RELATED PROTEIN"/>
    <property type="match status" value="1"/>
</dbReference>
<feature type="compositionally biased region" description="Low complexity" evidence="2">
    <location>
        <begin position="1088"/>
        <end position="1098"/>
    </location>
</feature>
<dbReference type="SUPFAM" id="SSF52540">
    <property type="entry name" value="P-loop containing nucleoside triphosphate hydrolases"/>
    <property type="match status" value="1"/>
</dbReference>
<keyword evidence="1" id="KW-0175">Coiled coil</keyword>
<comment type="caution">
    <text evidence="3">The sequence shown here is derived from an EMBL/GenBank/DDBJ whole genome shotgun (WGS) entry which is preliminary data.</text>
</comment>
<sequence>MQAERCSSGVSGNVGPTPAGGGPGGASGECWDSISYLEGAFHHGFMRSRLKTGEFVFQENTRLTRELDEFCDVDGMHQPKGPILLLGEGGVGKSAFLANWLVRRKKMFQNGQSTYPEFIFHHVVGCSRQSLFVSNLLERILREIKEYFELQKEIPDVEERLSWQFPRFVEAASKKGRIILIIDGLQRLRTSDGESILKWVPLVFPPNVRLVFSGTNNHPTSKFLQAGGNAVNASVIAASSLASSSLSPSLSPPRPGVQNLDQIERANVNAQMMERIKLEANRRNWTLLYFSPWMEEERLRVVKKFIHKHQPVRTNTAKPAPGTPGQPPAPVPTPTPGDRALLTAHGLQLFELQQRAIVSIGTTASPQFLKTFLTALAWAVNEGVNIHVVFEQWLSAESSSQLIEAILRTMETGHIPNEALTEDAKQFLQENRIGPRVDSPHSSSTRRNTSAITVLTAKRQQFVSNATADELSLLRGAPSAAPLMSPHRQRSQLQLGFGEIDEGIPTIPGLPHRNSVHETAEVILRMAPTRQEVAKSVIPPMLTASSSSGSSDASSMQAAALAATTGTGNTSIRLPPSDKTLSSSLSARPVTSRRTLEATPLYLTGGTLVPSLNNLVGPALALLYVSRHGLLQNELKYILNAVIQEANQAEEISQPLLHRKATFSHVKHHLASASTMDAPQPTSFSEIEWRALLRALKPVGVLFVQSVIVLPICEEALRDVVWWRYIGSERAEQKYHQWLIRFFRIHPTTFRRVEELPWHLKRCYQWDALRNVLVNLANFQLLYTVNSKNELFGYWKLLTDGPLPLYTHASAEENNVSPNSEPSLSSKSQTMANNSHSLLTSDALVYATPFDVVKEYGRSLEDWYKSTRPTTKAFTAILQLVTKFMHEFCMYYQGYLPNFTHAPFGLRRLHQDGLTFAEDLPHVQQLTASSSAMTAAAAASGALLNSSGASPMALSAAATAANVLGSALDAFLTLNQQSATNVVQKDKESNGNWFYFYQRWIWIQFPWLALGKEIVIREPVVEGIIVGSGKNVNSGGGALSVSVGNLLSPSSEPPSHFGSVKSQDGNDHPDEETMRDGGVLSGAGTTGNPGLNGTLGTAASSSHHRSIQLDSRFWDVKPSLMDATQQKQKGSLSPTKVRGLQNSSVLPRHVTTTLQTESLISPDNLFRKKSTYAAVKNVLSSSMRALPGTSSSMTTLPAIPERPSSGASVTFLTEAGVPAFANGDTEPDGSKSGPLSTFTKDTSLVLDNLTGPDSVTSLTTAFGLPAHFQDYPQSEWGLRQSYNRELVLKLQTLYDSARLEAKKKQSQLQHLKHKIRETQGRYELAMRDCEMAKHAMEEMQNRMNKIENMLQQIDRQGKGHRKLLRSCEMFPASDPSHFETLKKELKLLQMKHKDLTEERKVLLTKRTHLKTVELPILQREVERNKLLLSAVVEKLEKAREKMAQDQAATDKLYHRRLELIDAVRKISPKDVKIHGDDDDEPEIGGGASNVGSGSISTPEPSSVAQLERNTSTRSIAARMALQQCESMCEKIQKATGYSKLDLILEKFVSREELNRSFEEQAKVYEARLKQIKLHQTELEQQLHALEMSNAVTNTDDPRMLEEKLRVAEVELARTERTQNALLTMSKEVIAGASRVVKLLGITSCRTPHQSALPAAQLWPPPVDKASTFTSEFETLEAKEIATLLQICQERAMTMVDVVEGGRADPDAGFSMTKERSKNRRRTDESTAKAAGSKAKRVVPTKKRGSVTIVTVGDVAGSLDLLSPSMHDPPATPELDDDDKGVDVVTREAIKATSKSKIAQKKRVKDQHATVNGNDVEHD</sequence>
<dbReference type="Proteomes" id="UP000794436">
    <property type="component" value="Unassembled WGS sequence"/>
</dbReference>
<feature type="region of interest" description="Disordered" evidence="2">
    <location>
        <begin position="555"/>
        <end position="588"/>
    </location>
</feature>
<feature type="region of interest" description="Disordered" evidence="2">
    <location>
        <begin position="310"/>
        <end position="337"/>
    </location>
</feature>
<feature type="region of interest" description="Disordered" evidence="2">
    <location>
        <begin position="1760"/>
        <end position="1818"/>
    </location>
</feature>
<dbReference type="Gene3D" id="3.40.50.300">
    <property type="entry name" value="P-loop containing nucleotide triphosphate hydrolases"/>
    <property type="match status" value="1"/>
</dbReference>
<accession>A0A8K1CTA8</accession>
<feature type="region of interest" description="Disordered" evidence="2">
    <location>
        <begin position="1471"/>
        <end position="1507"/>
    </location>
</feature>
<feature type="coiled-coil region" evidence="1">
    <location>
        <begin position="1554"/>
        <end position="1588"/>
    </location>
</feature>
<name>A0A8K1CTA8_PYTOL</name>
<feature type="region of interest" description="Disordered" evidence="2">
    <location>
        <begin position="1"/>
        <end position="24"/>
    </location>
</feature>
<reference evidence="3" key="1">
    <citation type="submission" date="2019-03" db="EMBL/GenBank/DDBJ databases">
        <title>Long read genome sequence of the mycoparasitic Pythium oligandrum ATCC 38472 isolated from sugarbeet rhizosphere.</title>
        <authorList>
            <person name="Gaulin E."/>
        </authorList>
    </citation>
    <scope>NUCLEOTIDE SEQUENCE</scope>
    <source>
        <strain evidence="3">ATCC 38472_TT</strain>
    </source>
</reference>
<feature type="region of interest" description="Disordered" evidence="2">
    <location>
        <begin position="1701"/>
        <end position="1739"/>
    </location>
</feature>
<dbReference type="OrthoDB" id="5986190at2759"/>
<feature type="region of interest" description="Disordered" evidence="2">
    <location>
        <begin position="1049"/>
        <end position="1102"/>
    </location>
</feature>
<proteinExistence type="predicted"/>
<feature type="compositionally biased region" description="Polar residues" evidence="2">
    <location>
        <begin position="1489"/>
        <end position="1507"/>
    </location>
</feature>
<evidence type="ECO:0000313" key="3">
    <source>
        <dbReference type="EMBL" id="TMW68382.1"/>
    </source>
</evidence>
<dbReference type="EMBL" id="SPLM01000002">
    <property type="protein sequence ID" value="TMW68382.1"/>
    <property type="molecule type" value="Genomic_DNA"/>
</dbReference>
<evidence type="ECO:0008006" key="5">
    <source>
        <dbReference type="Google" id="ProtNLM"/>
    </source>
</evidence>
<feature type="compositionally biased region" description="Basic and acidic residues" evidence="2">
    <location>
        <begin position="1064"/>
        <end position="1075"/>
    </location>
</feature>
<evidence type="ECO:0000313" key="4">
    <source>
        <dbReference type="Proteomes" id="UP000794436"/>
    </source>
</evidence>
<feature type="coiled-coil region" evidence="1">
    <location>
        <begin position="1294"/>
        <end position="1448"/>
    </location>
</feature>
<feature type="compositionally biased region" description="Basic and acidic residues" evidence="2">
    <location>
        <begin position="1780"/>
        <end position="1789"/>
    </location>
</feature>